<name>A0A699WZN8_TANCI</name>
<accession>A0A699WZN8</accession>
<comment type="caution">
    <text evidence="1">The sequence shown here is derived from an EMBL/GenBank/DDBJ whole genome shotgun (WGS) entry which is preliminary data.</text>
</comment>
<keyword evidence="1" id="KW-0695">RNA-directed DNA polymerase</keyword>
<organism evidence="1">
    <name type="scientific">Tanacetum cinerariifolium</name>
    <name type="common">Dalmatian daisy</name>
    <name type="synonym">Chrysanthemum cinerariifolium</name>
    <dbReference type="NCBI Taxonomy" id="118510"/>
    <lineage>
        <taxon>Eukaryota</taxon>
        <taxon>Viridiplantae</taxon>
        <taxon>Streptophyta</taxon>
        <taxon>Embryophyta</taxon>
        <taxon>Tracheophyta</taxon>
        <taxon>Spermatophyta</taxon>
        <taxon>Magnoliopsida</taxon>
        <taxon>eudicotyledons</taxon>
        <taxon>Gunneridae</taxon>
        <taxon>Pentapetalae</taxon>
        <taxon>asterids</taxon>
        <taxon>campanulids</taxon>
        <taxon>Asterales</taxon>
        <taxon>Asteraceae</taxon>
        <taxon>Asteroideae</taxon>
        <taxon>Anthemideae</taxon>
        <taxon>Anthemidinae</taxon>
        <taxon>Tanacetum</taxon>
    </lineage>
</organism>
<dbReference type="GO" id="GO:0003964">
    <property type="term" value="F:RNA-directed DNA polymerase activity"/>
    <property type="evidence" value="ECO:0007669"/>
    <property type="project" value="UniProtKB-KW"/>
</dbReference>
<evidence type="ECO:0000313" key="1">
    <source>
        <dbReference type="EMBL" id="GFD52649.1"/>
    </source>
</evidence>
<reference evidence="1" key="1">
    <citation type="journal article" date="2019" name="Sci. Rep.">
        <title>Draft genome of Tanacetum cinerariifolium, the natural source of mosquito coil.</title>
        <authorList>
            <person name="Yamashiro T."/>
            <person name="Shiraishi A."/>
            <person name="Satake H."/>
            <person name="Nakayama K."/>
        </authorList>
    </citation>
    <scope>NUCLEOTIDE SEQUENCE</scope>
</reference>
<feature type="non-terminal residue" evidence="1">
    <location>
        <position position="69"/>
    </location>
</feature>
<gene>
    <name evidence="1" type="ORF">Tci_924618</name>
</gene>
<keyword evidence="1" id="KW-0548">Nucleotidyltransferase</keyword>
<protein>
    <submittedName>
        <fullName evidence="1">Putative reverse transcriptase domain-containing protein</fullName>
    </submittedName>
</protein>
<feature type="non-terminal residue" evidence="1">
    <location>
        <position position="1"/>
    </location>
</feature>
<keyword evidence="1" id="KW-0808">Transferase</keyword>
<sequence length="69" mass="7229">ARVDGAGADGAGVSGARLAVPKITGDCKERDKVKFVTATIQGRTLTWWNGRIASMGIDAANGTPWTEVR</sequence>
<dbReference type="AlphaFoldDB" id="A0A699WZN8"/>
<proteinExistence type="predicted"/>
<dbReference type="EMBL" id="BKCJ011784757">
    <property type="protein sequence ID" value="GFD52649.1"/>
    <property type="molecule type" value="Genomic_DNA"/>
</dbReference>